<dbReference type="InterPro" id="IPR050377">
    <property type="entry name" value="Radical_SAM_PqqE_MftC-like"/>
</dbReference>
<comment type="caution">
    <text evidence="7">The sequence shown here is derived from an EMBL/GenBank/DDBJ whole genome shotgun (WGS) entry which is preliminary data.</text>
</comment>
<name>A0ABW4M298_9HYPH</name>
<evidence type="ECO:0000256" key="5">
    <source>
        <dbReference type="ARBA" id="ARBA00023014"/>
    </source>
</evidence>
<gene>
    <name evidence="7" type="primary">hxsC</name>
    <name evidence="7" type="ORF">ACFSE1_06110</name>
</gene>
<evidence type="ECO:0000256" key="1">
    <source>
        <dbReference type="ARBA" id="ARBA00001966"/>
    </source>
</evidence>
<dbReference type="NCBIfam" id="TIGR03977">
    <property type="entry name" value="rSAM_pair_HxsC"/>
    <property type="match status" value="1"/>
</dbReference>
<dbReference type="RefSeq" id="WP_377397930.1">
    <property type="nucleotide sequence ID" value="NZ_JBHUEQ010000007.1"/>
</dbReference>
<protein>
    <submittedName>
        <fullName evidence="7">His-Xaa-Ser system radical SAM maturase HxsC</fullName>
    </submittedName>
</protein>
<dbReference type="CDD" id="cd01335">
    <property type="entry name" value="Radical_SAM"/>
    <property type="match status" value="1"/>
</dbReference>
<dbReference type="PANTHER" id="PTHR11228:SF7">
    <property type="entry name" value="PQQA PEPTIDE CYCLASE"/>
    <property type="match status" value="1"/>
</dbReference>
<dbReference type="Pfam" id="PF04055">
    <property type="entry name" value="Radical_SAM"/>
    <property type="match status" value="1"/>
</dbReference>
<keyword evidence="5" id="KW-0411">Iron-sulfur</keyword>
<evidence type="ECO:0000313" key="8">
    <source>
        <dbReference type="Proteomes" id="UP001597322"/>
    </source>
</evidence>
<dbReference type="PANTHER" id="PTHR11228">
    <property type="entry name" value="RADICAL SAM DOMAIN PROTEIN"/>
    <property type="match status" value="1"/>
</dbReference>
<dbReference type="SUPFAM" id="SSF102114">
    <property type="entry name" value="Radical SAM enzymes"/>
    <property type="match status" value="1"/>
</dbReference>
<accession>A0ABW4M298</accession>
<dbReference type="InterPro" id="IPR007197">
    <property type="entry name" value="rSAM"/>
</dbReference>
<proteinExistence type="predicted"/>
<dbReference type="Proteomes" id="UP001597322">
    <property type="component" value="Unassembled WGS sequence"/>
</dbReference>
<feature type="domain" description="Radical SAM core" evidence="6">
    <location>
        <begin position="90"/>
        <end position="232"/>
    </location>
</feature>
<dbReference type="InterPro" id="IPR058240">
    <property type="entry name" value="rSAM_sf"/>
</dbReference>
<keyword evidence="4" id="KW-0408">Iron</keyword>
<evidence type="ECO:0000313" key="7">
    <source>
        <dbReference type="EMBL" id="MFD1745034.1"/>
    </source>
</evidence>
<evidence type="ECO:0000259" key="6">
    <source>
        <dbReference type="Pfam" id="PF04055"/>
    </source>
</evidence>
<evidence type="ECO:0000256" key="4">
    <source>
        <dbReference type="ARBA" id="ARBA00023004"/>
    </source>
</evidence>
<dbReference type="InterPro" id="IPR024032">
    <property type="entry name" value="rSAM_paired_HxsC"/>
</dbReference>
<evidence type="ECO:0000256" key="2">
    <source>
        <dbReference type="ARBA" id="ARBA00022691"/>
    </source>
</evidence>
<sequence>MIDLRIPVDPLPISEPLVLRLRGNRAESEHDAVLIETADDYREYEYQGFSLTVRAPASADLEGDVLMLLPGKPSAHRLIRANSAHNTFLLTEQCDQLCLMCSQPPKKHHTDLFDQFAIAASLAPARAYLGLSGGEPLLHKSRLFQFLSLMASARPDLRFHVLTNGQHFEEEDVEWLSEIGHDRVLWGIPLYAPEHYLHDQIVGKQGASERLEKSFSILARAGAAIELRTVVMAQNNTMLPALSDHVYFKLPFVRHWALMQLENIGYGRMNWDKCFLDTSTDFQPLSAALNRAISRGIEVSLFNFPLCTLPERFRYLAPSTISDWKRKYLPECDGCSLMSTCGGFFEWYIPDKGFARVGAP</sequence>
<dbReference type="SFLD" id="SFLDG01103">
    <property type="entry name" value="Uncharacterised_Radical_SAM_Su"/>
    <property type="match status" value="1"/>
</dbReference>
<dbReference type="EMBL" id="JBHUEQ010000007">
    <property type="protein sequence ID" value="MFD1745034.1"/>
    <property type="molecule type" value="Genomic_DNA"/>
</dbReference>
<keyword evidence="2" id="KW-0949">S-adenosyl-L-methionine</keyword>
<evidence type="ECO:0000256" key="3">
    <source>
        <dbReference type="ARBA" id="ARBA00022723"/>
    </source>
</evidence>
<reference evidence="8" key="1">
    <citation type="journal article" date="2019" name="Int. J. Syst. Evol. Microbiol.">
        <title>The Global Catalogue of Microorganisms (GCM) 10K type strain sequencing project: providing services to taxonomists for standard genome sequencing and annotation.</title>
        <authorList>
            <consortium name="The Broad Institute Genomics Platform"/>
            <consortium name="The Broad Institute Genome Sequencing Center for Infectious Disease"/>
            <person name="Wu L."/>
            <person name="Ma J."/>
        </authorList>
    </citation>
    <scope>NUCLEOTIDE SEQUENCE [LARGE SCALE GENOMIC DNA]</scope>
    <source>
        <strain evidence="8">CG52</strain>
    </source>
</reference>
<keyword evidence="3" id="KW-0479">Metal-binding</keyword>
<dbReference type="Gene3D" id="3.20.20.70">
    <property type="entry name" value="Aldolase class I"/>
    <property type="match status" value="1"/>
</dbReference>
<comment type="cofactor">
    <cofactor evidence="1">
        <name>[4Fe-4S] cluster</name>
        <dbReference type="ChEBI" id="CHEBI:49883"/>
    </cofactor>
</comment>
<dbReference type="SFLD" id="SFLDS00029">
    <property type="entry name" value="Radical_SAM"/>
    <property type="match status" value="1"/>
</dbReference>
<keyword evidence="8" id="KW-1185">Reference proteome</keyword>
<organism evidence="7 8">
    <name type="scientific">Rhizobium helianthi</name>
    <dbReference type="NCBI Taxonomy" id="1132695"/>
    <lineage>
        <taxon>Bacteria</taxon>
        <taxon>Pseudomonadati</taxon>
        <taxon>Pseudomonadota</taxon>
        <taxon>Alphaproteobacteria</taxon>
        <taxon>Hyphomicrobiales</taxon>
        <taxon>Rhizobiaceae</taxon>
        <taxon>Rhizobium/Agrobacterium group</taxon>
        <taxon>Rhizobium</taxon>
    </lineage>
</organism>
<dbReference type="InterPro" id="IPR013785">
    <property type="entry name" value="Aldolase_TIM"/>
</dbReference>